<dbReference type="Pfam" id="PF00877">
    <property type="entry name" value="NLPC_P60"/>
    <property type="match status" value="1"/>
</dbReference>
<comment type="similarity">
    <text evidence="1">Belongs to the peptidase C40 family.</text>
</comment>
<feature type="signal peptide" evidence="5">
    <location>
        <begin position="1"/>
        <end position="17"/>
    </location>
</feature>
<keyword evidence="3" id="KW-0378">Hydrolase</keyword>
<keyword evidence="4" id="KW-0788">Thiol protease</keyword>
<evidence type="ECO:0000256" key="1">
    <source>
        <dbReference type="ARBA" id="ARBA00007074"/>
    </source>
</evidence>
<dbReference type="InterPro" id="IPR038765">
    <property type="entry name" value="Papain-like_cys_pep_sf"/>
</dbReference>
<dbReference type="AlphaFoldDB" id="A0A317RAB1"/>
<evidence type="ECO:0000256" key="2">
    <source>
        <dbReference type="ARBA" id="ARBA00022670"/>
    </source>
</evidence>
<dbReference type="PROSITE" id="PS51935">
    <property type="entry name" value="NLPC_P60"/>
    <property type="match status" value="1"/>
</dbReference>
<dbReference type="SUPFAM" id="SSF54001">
    <property type="entry name" value="Cysteine proteinases"/>
    <property type="match status" value="1"/>
</dbReference>
<keyword evidence="8" id="KW-1185">Reference proteome</keyword>
<keyword evidence="5" id="KW-0732">Signal</keyword>
<evidence type="ECO:0000256" key="3">
    <source>
        <dbReference type="ARBA" id="ARBA00022801"/>
    </source>
</evidence>
<keyword evidence="2" id="KW-0645">Protease</keyword>
<gene>
    <name evidence="7" type="ORF">DFR36_1047</name>
</gene>
<feature type="chain" id="PRO_5016355110" evidence="5">
    <location>
        <begin position="18"/>
        <end position="184"/>
    </location>
</feature>
<dbReference type="Proteomes" id="UP000246483">
    <property type="component" value="Unassembled WGS sequence"/>
</dbReference>
<dbReference type="InterPro" id="IPR051202">
    <property type="entry name" value="Peptidase_C40"/>
</dbReference>
<name>A0A317RAB1_9BURK</name>
<dbReference type="EMBL" id="QGUB01000004">
    <property type="protein sequence ID" value="PWW46230.1"/>
    <property type="molecule type" value="Genomic_DNA"/>
</dbReference>
<dbReference type="PANTHER" id="PTHR47053:SF1">
    <property type="entry name" value="MUREIN DD-ENDOPEPTIDASE MEPH-RELATED"/>
    <property type="match status" value="1"/>
</dbReference>
<feature type="domain" description="NlpC/P60" evidence="6">
    <location>
        <begin position="45"/>
        <end position="169"/>
    </location>
</feature>
<evidence type="ECO:0000313" key="7">
    <source>
        <dbReference type="EMBL" id="PWW46230.1"/>
    </source>
</evidence>
<evidence type="ECO:0000256" key="5">
    <source>
        <dbReference type="SAM" id="SignalP"/>
    </source>
</evidence>
<dbReference type="OrthoDB" id="9807055at2"/>
<protein>
    <submittedName>
        <fullName evidence="7">NlpC/P60 family protein</fullName>
    </submittedName>
</protein>
<evidence type="ECO:0000259" key="6">
    <source>
        <dbReference type="PROSITE" id="PS51935"/>
    </source>
</evidence>
<dbReference type="Gene3D" id="3.90.1720.10">
    <property type="entry name" value="endopeptidase domain like (from Nostoc punctiforme)"/>
    <property type="match status" value="1"/>
</dbReference>
<evidence type="ECO:0000313" key="8">
    <source>
        <dbReference type="Proteomes" id="UP000246483"/>
    </source>
</evidence>
<dbReference type="GO" id="GO:0006508">
    <property type="term" value="P:proteolysis"/>
    <property type="evidence" value="ECO:0007669"/>
    <property type="project" value="UniProtKB-KW"/>
</dbReference>
<dbReference type="PANTHER" id="PTHR47053">
    <property type="entry name" value="MUREIN DD-ENDOPEPTIDASE MEPH-RELATED"/>
    <property type="match status" value="1"/>
</dbReference>
<dbReference type="InterPro" id="IPR000064">
    <property type="entry name" value="NLP_P60_dom"/>
</dbReference>
<dbReference type="GO" id="GO:0008234">
    <property type="term" value="F:cysteine-type peptidase activity"/>
    <property type="evidence" value="ECO:0007669"/>
    <property type="project" value="UniProtKB-KW"/>
</dbReference>
<reference evidence="7 8" key="1">
    <citation type="submission" date="2018-05" db="EMBL/GenBank/DDBJ databases">
        <title>Genomic Encyclopedia of Type Strains, Phase IV (KMG-IV): sequencing the most valuable type-strain genomes for metagenomic binning, comparative biology and taxonomic classification.</title>
        <authorList>
            <person name="Goeker M."/>
        </authorList>
    </citation>
    <scope>NUCLEOTIDE SEQUENCE [LARGE SCALE GENOMIC DNA]</scope>
    <source>
        <strain evidence="7 8">DSM 26006</strain>
    </source>
</reference>
<sequence length="184" mass="20195">MPRWICLLLLVCANAYASPADEGTHPAALHPTVADRWQDVRHSVADHTSDLIATALGFVGVPYRRGGNHADAGFDCSGFVRAAFEQARGLVLPRRAAEQASATQVIDKKDLQPGDLVFFNTMRRAFSHVGIYLGDGKFVHAPRAGAQVRVEDMRISYWQRRFNGARRVAADEAAETLAQAARPR</sequence>
<proteinExistence type="inferred from homology"/>
<organism evidence="7 8">
    <name type="scientific">Melaminivora alkalimesophila</name>
    <dbReference type="NCBI Taxonomy" id="1165852"/>
    <lineage>
        <taxon>Bacteria</taxon>
        <taxon>Pseudomonadati</taxon>
        <taxon>Pseudomonadota</taxon>
        <taxon>Betaproteobacteria</taxon>
        <taxon>Burkholderiales</taxon>
        <taxon>Comamonadaceae</taxon>
        <taxon>Melaminivora</taxon>
    </lineage>
</organism>
<comment type="caution">
    <text evidence="7">The sequence shown here is derived from an EMBL/GenBank/DDBJ whole genome shotgun (WGS) entry which is preliminary data.</text>
</comment>
<accession>A0A317RAB1</accession>
<dbReference type="RefSeq" id="WP_040436919.1">
    <property type="nucleotide sequence ID" value="NZ_ALEE01000683.1"/>
</dbReference>
<evidence type="ECO:0000256" key="4">
    <source>
        <dbReference type="ARBA" id="ARBA00022807"/>
    </source>
</evidence>